<gene>
    <name evidence="1" type="ORF">ACHKAR_07425</name>
</gene>
<dbReference type="Proteomes" id="UP001610063">
    <property type="component" value="Unassembled WGS sequence"/>
</dbReference>
<proteinExistence type="predicted"/>
<keyword evidence="2" id="KW-1185">Reference proteome</keyword>
<dbReference type="RefSeq" id="WP_395416818.1">
    <property type="nucleotide sequence ID" value="NZ_JBIPKE010000014.1"/>
</dbReference>
<evidence type="ECO:0000313" key="2">
    <source>
        <dbReference type="Proteomes" id="UP001610063"/>
    </source>
</evidence>
<dbReference type="EMBL" id="JBIPKE010000014">
    <property type="protein sequence ID" value="MFH6983261.1"/>
    <property type="molecule type" value="Genomic_DNA"/>
</dbReference>
<sequence length="45" mass="5014">MIQTVLVIALFLAAAFWLGRKLYLNFSGKQSPGCEKCAAKELARR</sequence>
<accession>A0ABW7N6R2</accession>
<evidence type="ECO:0008006" key="3">
    <source>
        <dbReference type="Google" id="ProtNLM"/>
    </source>
</evidence>
<evidence type="ECO:0000313" key="1">
    <source>
        <dbReference type="EMBL" id="MFH6983261.1"/>
    </source>
</evidence>
<organism evidence="1 2">
    <name type="scientific">Marinoscillum luteum</name>
    <dbReference type="NCBI Taxonomy" id="861051"/>
    <lineage>
        <taxon>Bacteria</taxon>
        <taxon>Pseudomonadati</taxon>
        <taxon>Bacteroidota</taxon>
        <taxon>Cytophagia</taxon>
        <taxon>Cytophagales</taxon>
        <taxon>Reichenbachiellaceae</taxon>
        <taxon>Marinoscillum</taxon>
    </lineage>
</organism>
<protein>
    <recommendedName>
        <fullName evidence="3">FeoB-associated Cys-rich membrane protein</fullName>
    </recommendedName>
</protein>
<name>A0ABW7N6R2_9BACT</name>
<comment type="caution">
    <text evidence="1">The sequence shown here is derived from an EMBL/GenBank/DDBJ whole genome shotgun (WGS) entry which is preliminary data.</text>
</comment>
<reference evidence="1 2" key="1">
    <citation type="journal article" date="2013" name="Int. J. Syst. Evol. Microbiol.">
        <title>Marinoscillum luteum sp. nov., isolated from marine sediment.</title>
        <authorList>
            <person name="Cha I.T."/>
            <person name="Park S.J."/>
            <person name="Kim S.J."/>
            <person name="Kim J.G."/>
            <person name="Jung M.Y."/>
            <person name="Shin K.S."/>
            <person name="Kwon K.K."/>
            <person name="Yang S.H."/>
            <person name="Seo Y.S."/>
            <person name="Rhee S.K."/>
        </authorList>
    </citation>
    <scope>NUCLEOTIDE SEQUENCE [LARGE SCALE GENOMIC DNA]</scope>
    <source>
        <strain evidence="1 2">KCTC 23939</strain>
    </source>
</reference>